<accession>A0ABT0GML1</accession>
<name>A0ABT0GML1_9GAMM</name>
<reference evidence="2" key="1">
    <citation type="submission" date="2022-04" db="EMBL/GenBank/DDBJ databases">
        <title>Lysobacter sp. CAU 1642 isolated from sea sand.</title>
        <authorList>
            <person name="Kim W."/>
        </authorList>
    </citation>
    <scope>NUCLEOTIDE SEQUENCE</scope>
    <source>
        <strain evidence="2">CAU 1642</strain>
    </source>
</reference>
<evidence type="ECO:0000313" key="2">
    <source>
        <dbReference type="EMBL" id="MCK7595607.1"/>
    </source>
</evidence>
<dbReference type="RefSeq" id="WP_248211672.1">
    <property type="nucleotide sequence ID" value="NZ_JALNMH010000024.1"/>
</dbReference>
<proteinExistence type="predicted"/>
<keyword evidence="1" id="KW-1133">Transmembrane helix</keyword>
<gene>
    <name evidence="2" type="ORF">M0G41_18320</name>
</gene>
<dbReference type="Gene3D" id="6.10.340.10">
    <property type="match status" value="1"/>
</dbReference>
<protein>
    <recommendedName>
        <fullName evidence="4">HAMP domain-containing protein</fullName>
    </recommendedName>
</protein>
<dbReference type="EMBL" id="JALNMH010000024">
    <property type="protein sequence ID" value="MCK7595607.1"/>
    <property type="molecule type" value="Genomic_DNA"/>
</dbReference>
<evidence type="ECO:0008006" key="4">
    <source>
        <dbReference type="Google" id="ProtNLM"/>
    </source>
</evidence>
<evidence type="ECO:0000313" key="3">
    <source>
        <dbReference type="Proteomes" id="UP001431449"/>
    </source>
</evidence>
<feature type="transmembrane region" description="Helical" evidence="1">
    <location>
        <begin position="7"/>
        <end position="29"/>
    </location>
</feature>
<organism evidence="2 3">
    <name type="scientific">Pseudomarimonas salicorniae</name>
    <dbReference type="NCBI Taxonomy" id="2933270"/>
    <lineage>
        <taxon>Bacteria</taxon>
        <taxon>Pseudomonadati</taxon>
        <taxon>Pseudomonadota</taxon>
        <taxon>Gammaproteobacteria</taxon>
        <taxon>Lysobacterales</taxon>
        <taxon>Lysobacteraceae</taxon>
        <taxon>Pseudomarimonas</taxon>
    </lineage>
</organism>
<sequence>MTIRLRYYLAILPLFLGVALINGLLVYALDRQEIRWGLQQRAEGAAAVLAGFWPTIVEEAPARQRARLRAFSRRLGGVAITGFGADGTPQVLVEREGIPAPTLDAGRAGGLADNGLGWHWQSRPEAPSDLNIGYASVPETTEDGLSVMAVSEPDRTLREATAELVEQLLLLSAVLLLAGVLVAEWLTRYARRELGALARGAHSLAEGQYLQHWPSGRIRELNDLGGTLLTMASLLADGTSQTRRRFFEAELLPGDADLAAALRESVLPYQVPDELAARCAWRCLGPQLAEEFLGQRRVETGWWLVAGTQRTDPAARSELQRSLAALATRDYLLDRVAGGIDGDEMSRALSLFPCSVLQVLWLPDAGEARGWILDPLKPGLVPFTPRRRFAMIGTVPREAMRLARTYEGQFPKRPLAQAMDEISGLLSGSFRGLLVIAESQPVSLEVEPA</sequence>
<keyword evidence="3" id="KW-1185">Reference proteome</keyword>
<keyword evidence="1" id="KW-0812">Transmembrane</keyword>
<evidence type="ECO:0000256" key="1">
    <source>
        <dbReference type="SAM" id="Phobius"/>
    </source>
</evidence>
<comment type="caution">
    <text evidence="2">The sequence shown here is derived from an EMBL/GenBank/DDBJ whole genome shotgun (WGS) entry which is preliminary data.</text>
</comment>
<dbReference type="Proteomes" id="UP001431449">
    <property type="component" value="Unassembled WGS sequence"/>
</dbReference>
<keyword evidence="1" id="KW-0472">Membrane</keyword>